<evidence type="ECO:0000313" key="10">
    <source>
        <dbReference type="EMBL" id="KAE9152453.1"/>
    </source>
</evidence>
<evidence type="ECO:0000313" key="13">
    <source>
        <dbReference type="EMBL" id="KAE9251162.1"/>
    </source>
</evidence>
<comment type="subcellular location">
    <subcellularLocation>
        <location evidence="1">Host cell</location>
    </subcellularLocation>
    <subcellularLocation>
        <location evidence="2">Secreted</location>
    </subcellularLocation>
</comment>
<keyword evidence="17" id="KW-1185">Reference proteome</keyword>
<feature type="domain" description="Crinkler effector protein N-terminal" evidence="5">
    <location>
        <begin position="2"/>
        <end position="117"/>
    </location>
</feature>
<evidence type="ECO:0000313" key="12">
    <source>
        <dbReference type="EMBL" id="KAE9249867.1"/>
    </source>
</evidence>
<dbReference type="Proteomes" id="UP000476176">
    <property type="component" value="Unassembled WGS sequence"/>
</dbReference>
<evidence type="ECO:0000313" key="22">
    <source>
        <dbReference type="Proteomes" id="UP000460718"/>
    </source>
</evidence>
<dbReference type="EMBL" id="QXFX01000106">
    <property type="protein sequence ID" value="KAE9131770.1"/>
    <property type="molecule type" value="Genomic_DNA"/>
</dbReference>
<sequence length="541" mass="60237">MVKLFCAFVGVAGSALPVDIDAGQSVGDLKDAIKAKDEDGDIKCSAHKLHLFLARKDDDSWLESSTDDVKKLKKGGKTALIEALTDEDKELDGEFGLEDVLKGMPEPKTMQIHVLVVVPTEEATAPPRKRLKTLPVDLETPSSFAKRNVWSSFLAQDGRIICDRVDRPEDVRPLTLLNPIFSEFVGGCRGKIEISAEDAKFAEKVADAMKQYYPLEAPRATIFRELLQSYLGIAIHCQSDQKSQNDGSIRSVKRGLLCMNLEVKVERGEGDAGMQNIGYYVHQPEFKRYSEEYEIPALLVELEGPWLGVSAALNINGSIVHENLSPQLPLAAPNHLRQTVLLCLASLKRAVLALFDFYAQDKLRRVPDTCLPFGCTPNYVSIKREVYANGHGRIVKFVEGRYGDTVHRFCAAKGNAPPLKKCVLTCPNGIWWRVEMEKWELKSITEATNPDDARSQLKVLLGELRENNFVHGDLRPPNVCLYGSQEKVVLIDFDWAGVAGVDVYPYEMNPAINWPEGAHGGAKLDPAHDLEWLHRMFSPES</sequence>
<organism evidence="7 22">
    <name type="scientific">Phytophthora fragariae</name>
    <dbReference type="NCBI Taxonomy" id="53985"/>
    <lineage>
        <taxon>Eukaryota</taxon>
        <taxon>Sar</taxon>
        <taxon>Stramenopiles</taxon>
        <taxon>Oomycota</taxon>
        <taxon>Peronosporomycetes</taxon>
        <taxon>Peronosporales</taxon>
        <taxon>Peronosporaceae</taxon>
        <taxon>Phytophthora</taxon>
    </lineage>
</organism>
<evidence type="ECO:0000313" key="19">
    <source>
        <dbReference type="Proteomes" id="UP000440367"/>
    </source>
</evidence>
<dbReference type="Pfam" id="PF20147">
    <property type="entry name" value="Crinkler"/>
    <property type="match status" value="1"/>
</dbReference>
<dbReference type="EMBL" id="QXFZ01000118">
    <property type="protein sequence ID" value="KAE9132139.1"/>
    <property type="molecule type" value="Genomic_DNA"/>
</dbReference>
<dbReference type="GO" id="GO:0005576">
    <property type="term" value="C:extracellular region"/>
    <property type="evidence" value="ECO:0007669"/>
    <property type="project" value="UniProtKB-SubCell"/>
</dbReference>
<dbReference type="Proteomes" id="UP000440732">
    <property type="component" value="Unassembled WGS sequence"/>
</dbReference>
<evidence type="ECO:0000256" key="2">
    <source>
        <dbReference type="ARBA" id="ARBA00004613"/>
    </source>
</evidence>
<dbReference type="Proteomes" id="UP000441208">
    <property type="component" value="Unassembled WGS sequence"/>
</dbReference>
<dbReference type="Proteomes" id="UP000440367">
    <property type="component" value="Unassembled WGS sequence"/>
</dbReference>
<evidence type="ECO:0000313" key="7">
    <source>
        <dbReference type="EMBL" id="KAE9025343.1"/>
    </source>
</evidence>
<comment type="caution">
    <text evidence="7">The sequence shown here is derived from an EMBL/GenBank/DDBJ whole genome shotgun (WGS) entry which is preliminary data.</text>
</comment>
<evidence type="ECO:0000313" key="17">
    <source>
        <dbReference type="Proteomes" id="UP000433483"/>
    </source>
</evidence>
<dbReference type="OrthoDB" id="95371at2759"/>
<protein>
    <recommendedName>
        <fullName evidence="5">Crinkler effector protein N-terminal domain-containing protein</fullName>
    </recommendedName>
</protein>
<dbReference type="Proteomes" id="UP000429523">
    <property type="component" value="Unassembled WGS sequence"/>
</dbReference>
<dbReference type="Proteomes" id="UP000460718">
    <property type="component" value="Unassembled WGS sequence"/>
</dbReference>
<keyword evidence="4" id="KW-0732">Signal</keyword>
<dbReference type="EMBL" id="QXGB01000120">
    <property type="protein sequence ID" value="KAE9229399.1"/>
    <property type="molecule type" value="Genomic_DNA"/>
</dbReference>
<dbReference type="EMBL" id="QXFY01000102">
    <property type="protein sequence ID" value="KAE9357019.1"/>
    <property type="molecule type" value="Genomic_DNA"/>
</dbReference>
<evidence type="ECO:0000313" key="15">
    <source>
        <dbReference type="EMBL" id="KAE9357019.1"/>
    </source>
</evidence>
<dbReference type="EMBL" id="QXFW01000099">
    <property type="protein sequence ID" value="KAE9025343.1"/>
    <property type="molecule type" value="Genomic_DNA"/>
</dbReference>
<dbReference type="Gene3D" id="1.10.510.10">
    <property type="entry name" value="Transferase(Phosphotransferase) domain 1"/>
    <property type="match status" value="1"/>
</dbReference>
<evidence type="ECO:0000313" key="11">
    <source>
        <dbReference type="EMBL" id="KAE9229399.1"/>
    </source>
</evidence>
<dbReference type="EMBL" id="QXGE01000112">
    <property type="protein sequence ID" value="KAE9324257.1"/>
    <property type="molecule type" value="Genomic_DNA"/>
</dbReference>
<evidence type="ECO:0000313" key="6">
    <source>
        <dbReference type="EMBL" id="KAE8946096.1"/>
    </source>
</evidence>
<dbReference type="EMBL" id="QXGD01000137">
    <property type="protein sequence ID" value="KAE9251162.1"/>
    <property type="molecule type" value="Genomic_DNA"/>
</dbReference>
<evidence type="ECO:0000259" key="5">
    <source>
        <dbReference type="Pfam" id="PF20147"/>
    </source>
</evidence>
<evidence type="ECO:0000313" key="21">
    <source>
        <dbReference type="Proteomes" id="UP000441208"/>
    </source>
</evidence>
<evidence type="ECO:0000256" key="4">
    <source>
        <dbReference type="SAM" id="SignalP"/>
    </source>
</evidence>
<dbReference type="InterPro" id="IPR045379">
    <property type="entry name" value="Crinkler_N"/>
</dbReference>
<name>A0A6A3MAV1_9STRA</name>
<gene>
    <name evidence="14" type="ORF">PF001_g3530</name>
    <name evidence="13" type="ORF">PF002_g4418</name>
    <name evidence="12" type="ORF">PF004_g3204</name>
    <name evidence="11" type="ORF">PF005_g3900</name>
    <name evidence="10" type="ORF">PF006_g3327</name>
    <name evidence="9" type="ORF">PF007_g3845</name>
    <name evidence="15" type="ORF">PF008_g3360</name>
    <name evidence="6" type="ORF">PF009_g4278</name>
    <name evidence="8" type="ORF">PF010_g3425</name>
    <name evidence="7" type="ORF">PF011_g3082</name>
</gene>
<dbReference type="EMBL" id="QXGA01000104">
    <property type="protein sequence ID" value="KAE9152453.1"/>
    <property type="molecule type" value="Genomic_DNA"/>
</dbReference>
<feature type="signal peptide" evidence="4">
    <location>
        <begin position="1"/>
        <end position="17"/>
    </location>
</feature>
<dbReference type="Proteomes" id="UP000488956">
    <property type="component" value="Unassembled WGS sequence"/>
</dbReference>
<evidence type="ECO:0000313" key="14">
    <source>
        <dbReference type="EMBL" id="KAE9324257.1"/>
    </source>
</evidence>
<dbReference type="Proteomes" id="UP000486351">
    <property type="component" value="Unassembled WGS sequence"/>
</dbReference>
<dbReference type="Proteomes" id="UP000433483">
    <property type="component" value="Unassembled WGS sequence"/>
</dbReference>
<dbReference type="Proteomes" id="UP000437068">
    <property type="component" value="Unassembled WGS sequence"/>
</dbReference>
<feature type="chain" id="PRO_5033522186" description="Crinkler effector protein N-terminal domain-containing protein" evidence="4">
    <location>
        <begin position="18"/>
        <end position="541"/>
    </location>
</feature>
<dbReference type="SUPFAM" id="SSF56112">
    <property type="entry name" value="Protein kinase-like (PK-like)"/>
    <property type="match status" value="1"/>
</dbReference>
<accession>A0A6A3MAV1</accession>
<evidence type="ECO:0000313" key="16">
    <source>
        <dbReference type="Proteomes" id="UP000429523"/>
    </source>
</evidence>
<evidence type="ECO:0000256" key="1">
    <source>
        <dbReference type="ARBA" id="ARBA00004340"/>
    </source>
</evidence>
<dbReference type="EMBL" id="QXGC01000098">
    <property type="protein sequence ID" value="KAE9249867.1"/>
    <property type="molecule type" value="Genomic_DNA"/>
</dbReference>
<evidence type="ECO:0000313" key="9">
    <source>
        <dbReference type="EMBL" id="KAE9132139.1"/>
    </source>
</evidence>
<dbReference type="AlphaFoldDB" id="A0A6A3MAV1"/>
<evidence type="ECO:0000313" key="25">
    <source>
        <dbReference type="Proteomes" id="UP000488956"/>
    </source>
</evidence>
<evidence type="ECO:0000313" key="24">
    <source>
        <dbReference type="Proteomes" id="UP000486351"/>
    </source>
</evidence>
<dbReference type="GO" id="GO:0043657">
    <property type="term" value="C:host cell"/>
    <property type="evidence" value="ECO:0007669"/>
    <property type="project" value="UniProtKB-SubCell"/>
</dbReference>
<evidence type="ECO:0000313" key="20">
    <source>
        <dbReference type="Proteomes" id="UP000440732"/>
    </source>
</evidence>
<dbReference type="InterPro" id="IPR011009">
    <property type="entry name" value="Kinase-like_dom_sf"/>
</dbReference>
<keyword evidence="3" id="KW-0964">Secreted</keyword>
<reference evidence="22 23" key="1">
    <citation type="submission" date="2018-09" db="EMBL/GenBank/DDBJ databases">
        <title>Genomic investigation of the strawberry pathogen Phytophthora fragariae indicates pathogenicity is determined by transcriptional variation in three key races.</title>
        <authorList>
            <person name="Adams T.M."/>
            <person name="Armitage A.D."/>
            <person name="Sobczyk M.K."/>
            <person name="Bates H.J."/>
            <person name="Dunwell J.M."/>
            <person name="Nellist C.F."/>
            <person name="Harrison R.J."/>
        </authorList>
    </citation>
    <scope>NUCLEOTIDE SEQUENCE [LARGE SCALE GENOMIC DNA]</scope>
    <source>
        <strain evidence="14 18">A4</strain>
        <strain evidence="13 19">BC-1</strain>
        <strain evidence="12 23">BC-23</strain>
        <strain evidence="11 17">NOV-27</strain>
        <strain evidence="10 20">NOV-5</strain>
        <strain evidence="9 21">NOV-71</strain>
        <strain evidence="15 24">NOV-77</strain>
        <strain evidence="6 16">NOV-9</strain>
        <strain evidence="8 25">ONT-3</strain>
        <strain evidence="7 22">SCRP245</strain>
    </source>
</reference>
<proteinExistence type="predicted"/>
<evidence type="ECO:0000256" key="3">
    <source>
        <dbReference type="ARBA" id="ARBA00022525"/>
    </source>
</evidence>
<evidence type="ECO:0000313" key="18">
    <source>
        <dbReference type="Proteomes" id="UP000437068"/>
    </source>
</evidence>
<evidence type="ECO:0000313" key="8">
    <source>
        <dbReference type="EMBL" id="KAE9131770.1"/>
    </source>
</evidence>
<evidence type="ECO:0000313" key="23">
    <source>
        <dbReference type="Proteomes" id="UP000476176"/>
    </source>
</evidence>
<dbReference type="EMBL" id="QXGF01000132">
    <property type="protein sequence ID" value="KAE8946096.1"/>
    <property type="molecule type" value="Genomic_DNA"/>
</dbReference>